<dbReference type="RefSeq" id="WP_003845781.1">
    <property type="nucleotide sequence ID" value="NZ_BQKK01000001.1"/>
</dbReference>
<accession>A0AAV5G837</accession>
<dbReference type="Pfam" id="PF04264">
    <property type="entry name" value="YceI"/>
    <property type="match status" value="1"/>
</dbReference>
<sequence length="236" mass="25615">MLKKIFYNRKIMVPIFIVIIVGLTLVAFAPMLYSIFTGPGVTTEPINADKTEPASTDLDGNWEVVKGNPSNYTSVGFTFAEILPAEETVTSGSTNNVSGQAEISDGTVNSAHITVDMDELTTDKQVRDQNMKTKLFETAQYPEATFELTEPVDISSLPEDGSLGDVELTGDLTIKGETKSVTETFQAARDGETILLGGNIPINRLDFNVITPDMIAAKIAEEGTVDIRLTMIKNED</sequence>
<comment type="similarity">
    <text evidence="1">Belongs to the UPF0312 family.</text>
</comment>
<dbReference type="PANTHER" id="PTHR34406:SF1">
    <property type="entry name" value="PROTEIN YCEI"/>
    <property type="match status" value="1"/>
</dbReference>
<dbReference type="SUPFAM" id="SSF101874">
    <property type="entry name" value="YceI-like"/>
    <property type="match status" value="1"/>
</dbReference>
<feature type="domain" description="Lipid/polyisoprenoid-binding YceI-like" evidence="3">
    <location>
        <begin position="61"/>
        <end position="232"/>
    </location>
</feature>
<dbReference type="Gene3D" id="2.40.128.110">
    <property type="entry name" value="Lipid/polyisoprenoid-binding, YceI-like"/>
    <property type="match status" value="1"/>
</dbReference>
<dbReference type="Proteomes" id="UP001054925">
    <property type="component" value="Unassembled WGS sequence"/>
</dbReference>
<dbReference type="EMBL" id="BQKK01000001">
    <property type="protein sequence ID" value="GJN42445.1"/>
    <property type="molecule type" value="Genomic_DNA"/>
</dbReference>
<dbReference type="PANTHER" id="PTHR34406">
    <property type="entry name" value="PROTEIN YCEI"/>
    <property type="match status" value="1"/>
</dbReference>
<evidence type="ECO:0000256" key="1">
    <source>
        <dbReference type="ARBA" id="ARBA00008812"/>
    </source>
</evidence>
<keyword evidence="2" id="KW-0812">Transmembrane</keyword>
<gene>
    <name evidence="4" type="ORF">CAT723_09240</name>
</gene>
<proteinExistence type="inferred from homology"/>
<organism evidence="4 5">
    <name type="scientific">Corynebacterium ammoniagenes</name>
    <name type="common">Brevibacterium ammoniagenes</name>
    <dbReference type="NCBI Taxonomy" id="1697"/>
    <lineage>
        <taxon>Bacteria</taxon>
        <taxon>Bacillati</taxon>
        <taxon>Actinomycetota</taxon>
        <taxon>Actinomycetes</taxon>
        <taxon>Mycobacteriales</taxon>
        <taxon>Corynebacteriaceae</taxon>
        <taxon>Corynebacterium</taxon>
    </lineage>
</organism>
<dbReference type="InterPro" id="IPR036761">
    <property type="entry name" value="TTHA0802/YceI-like_sf"/>
</dbReference>
<evidence type="ECO:0000313" key="4">
    <source>
        <dbReference type="EMBL" id="GJN42445.1"/>
    </source>
</evidence>
<keyword evidence="2" id="KW-0472">Membrane</keyword>
<evidence type="ECO:0000256" key="2">
    <source>
        <dbReference type="SAM" id="Phobius"/>
    </source>
</evidence>
<name>A0AAV5G837_CORAM</name>
<dbReference type="InterPro" id="IPR007372">
    <property type="entry name" value="Lipid/polyisoprenoid-bd_YceI"/>
</dbReference>
<protein>
    <submittedName>
        <fullName evidence="4">Polyisoprenoid-binding protein</fullName>
    </submittedName>
</protein>
<reference evidence="4" key="1">
    <citation type="submission" date="2021-12" db="EMBL/GenBank/DDBJ databases">
        <title>Draft genome sequence of Corynebacterium ammoniagenes strain T-723.</title>
        <authorList>
            <person name="Matsuzawa M."/>
            <person name="Hiratani M."/>
            <person name="Abe I."/>
            <person name="Tsuji Y."/>
            <person name="Nakamura J."/>
        </authorList>
    </citation>
    <scope>NUCLEOTIDE SEQUENCE</scope>
    <source>
        <strain evidence="4">T-723</strain>
    </source>
</reference>
<evidence type="ECO:0000259" key="3">
    <source>
        <dbReference type="SMART" id="SM00867"/>
    </source>
</evidence>
<evidence type="ECO:0000313" key="5">
    <source>
        <dbReference type="Proteomes" id="UP001054925"/>
    </source>
</evidence>
<keyword evidence="2" id="KW-1133">Transmembrane helix</keyword>
<dbReference type="AlphaFoldDB" id="A0AAV5G837"/>
<dbReference type="SMART" id="SM00867">
    <property type="entry name" value="YceI"/>
    <property type="match status" value="1"/>
</dbReference>
<comment type="caution">
    <text evidence="4">The sequence shown here is derived from an EMBL/GenBank/DDBJ whole genome shotgun (WGS) entry which is preliminary data.</text>
</comment>
<feature type="transmembrane region" description="Helical" evidence="2">
    <location>
        <begin position="12"/>
        <end position="36"/>
    </location>
</feature>